<sequence length="60" mass="6494">MAADRRRWTRSSHSDTGAATCVEAAEAAGQVLVRDSKRVSGPQLALGPDAWRQFLRLGGR</sequence>
<accession>A0ABV3D9S8</accession>
<name>A0ABV3D9S8_9ACTN</name>
<gene>
    <name evidence="2" type="ORF">AB0C36_03180</name>
</gene>
<evidence type="ECO:0000259" key="1">
    <source>
        <dbReference type="Pfam" id="PF04149"/>
    </source>
</evidence>
<proteinExistence type="predicted"/>
<dbReference type="Proteomes" id="UP001551482">
    <property type="component" value="Unassembled WGS sequence"/>
</dbReference>
<evidence type="ECO:0000313" key="3">
    <source>
        <dbReference type="Proteomes" id="UP001551482"/>
    </source>
</evidence>
<dbReference type="InterPro" id="IPR007278">
    <property type="entry name" value="DUF397"/>
</dbReference>
<organism evidence="2 3">
    <name type="scientific">Streptodolium elevatio</name>
    <dbReference type="NCBI Taxonomy" id="3157996"/>
    <lineage>
        <taxon>Bacteria</taxon>
        <taxon>Bacillati</taxon>
        <taxon>Actinomycetota</taxon>
        <taxon>Actinomycetes</taxon>
        <taxon>Kitasatosporales</taxon>
        <taxon>Streptomycetaceae</taxon>
        <taxon>Streptodolium</taxon>
    </lineage>
</organism>
<feature type="domain" description="DUF397" evidence="1">
    <location>
        <begin position="7"/>
        <end position="56"/>
    </location>
</feature>
<protein>
    <submittedName>
        <fullName evidence="2">DUF397 domain-containing protein</fullName>
    </submittedName>
</protein>
<dbReference type="Pfam" id="PF04149">
    <property type="entry name" value="DUF397"/>
    <property type="match status" value="1"/>
</dbReference>
<dbReference type="RefSeq" id="WP_358348392.1">
    <property type="nucleotide sequence ID" value="NZ_JBEZFP010000005.1"/>
</dbReference>
<evidence type="ECO:0000313" key="2">
    <source>
        <dbReference type="EMBL" id="MEU8132488.1"/>
    </source>
</evidence>
<keyword evidence="3" id="KW-1185">Reference proteome</keyword>
<dbReference type="EMBL" id="JBEZFP010000005">
    <property type="protein sequence ID" value="MEU8132488.1"/>
    <property type="molecule type" value="Genomic_DNA"/>
</dbReference>
<reference evidence="2 3" key="1">
    <citation type="submission" date="2024-06" db="EMBL/GenBank/DDBJ databases">
        <title>The Natural Products Discovery Center: Release of the First 8490 Sequenced Strains for Exploring Actinobacteria Biosynthetic Diversity.</title>
        <authorList>
            <person name="Kalkreuter E."/>
            <person name="Kautsar S.A."/>
            <person name="Yang D."/>
            <person name="Bader C.D."/>
            <person name="Teijaro C.N."/>
            <person name="Fluegel L."/>
            <person name="Davis C.M."/>
            <person name="Simpson J.R."/>
            <person name="Lauterbach L."/>
            <person name="Steele A.D."/>
            <person name="Gui C."/>
            <person name="Meng S."/>
            <person name="Li G."/>
            <person name="Viehrig K."/>
            <person name="Ye F."/>
            <person name="Su P."/>
            <person name="Kiefer A.F."/>
            <person name="Nichols A."/>
            <person name="Cepeda A.J."/>
            <person name="Yan W."/>
            <person name="Fan B."/>
            <person name="Jiang Y."/>
            <person name="Adhikari A."/>
            <person name="Zheng C.-J."/>
            <person name="Schuster L."/>
            <person name="Cowan T.M."/>
            <person name="Smanski M.J."/>
            <person name="Chevrette M.G."/>
            <person name="De Carvalho L.P.S."/>
            <person name="Shen B."/>
        </authorList>
    </citation>
    <scope>NUCLEOTIDE SEQUENCE [LARGE SCALE GENOMIC DNA]</scope>
    <source>
        <strain evidence="2 3">NPDC048946</strain>
    </source>
</reference>
<comment type="caution">
    <text evidence="2">The sequence shown here is derived from an EMBL/GenBank/DDBJ whole genome shotgun (WGS) entry which is preliminary data.</text>
</comment>